<reference evidence="2 3" key="1">
    <citation type="submission" date="2020-07" db="EMBL/GenBank/DDBJ databases">
        <title>Comparative genomics of pyrophilous fungi reveals a link between fire events and developmental genes.</title>
        <authorList>
            <consortium name="DOE Joint Genome Institute"/>
            <person name="Steindorff A.S."/>
            <person name="Carver A."/>
            <person name="Calhoun S."/>
            <person name="Stillman K."/>
            <person name="Liu H."/>
            <person name="Lipzen A."/>
            <person name="Pangilinan J."/>
            <person name="Labutti K."/>
            <person name="Bruns T.D."/>
            <person name="Grigoriev I.V."/>
        </authorList>
    </citation>
    <scope>NUCLEOTIDE SEQUENCE [LARGE SCALE GENOMIC DNA]</scope>
    <source>
        <strain evidence="2 3">CBS 144469</strain>
    </source>
</reference>
<name>A0A8H6IE71_9AGAR</name>
<dbReference type="EMBL" id="JACGCI010000006">
    <property type="protein sequence ID" value="KAF6763419.1"/>
    <property type="molecule type" value="Genomic_DNA"/>
</dbReference>
<dbReference type="Proteomes" id="UP000521943">
    <property type="component" value="Unassembled WGS sequence"/>
</dbReference>
<proteinExistence type="predicted"/>
<evidence type="ECO:0000256" key="1">
    <source>
        <dbReference type="SAM" id="MobiDB-lite"/>
    </source>
</evidence>
<organism evidence="2 3">
    <name type="scientific">Ephemerocybe angulata</name>
    <dbReference type="NCBI Taxonomy" id="980116"/>
    <lineage>
        <taxon>Eukaryota</taxon>
        <taxon>Fungi</taxon>
        <taxon>Dikarya</taxon>
        <taxon>Basidiomycota</taxon>
        <taxon>Agaricomycotina</taxon>
        <taxon>Agaricomycetes</taxon>
        <taxon>Agaricomycetidae</taxon>
        <taxon>Agaricales</taxon>
        <taxon>Agaricineae</taxon>
        <taxon>Psathyrellaceae</taxon>
        <taxon>Ephemerocybe</taxon>
    </lineage>
</organism>
<protein>
    <submittedName>
        <fullName evidence="2">Uncharacterized protein</fullName>
    </submittedName>
</protein>
<dbReference type="AlphaFoldDB" id="A0A8H6IE71"/>
<gene>
    <name evidence="2" type="ORF">DFP72DRAFT_841495</name>
</gene>
<comment type="caution">
    <text evidence="2">The sequence shown here is derived from an EMBL/GenBank/DDBJ whole genome shotgun (WGS) entry which is preliminary data.</text>
</comment>
<evidence type="ECO:0000313" key="3">
    <source>
        <dbReference type="Proteomes" id="UP000521943"/>
    </source>
</evidence>
<evidence type="ECO:0000313" key="2">
    <source>
        <dbReference type="EMBL" id="KAF6763419.1"/>
    </source>
</evidence>
<dbReference type="Gene3D" id="3.60.130.30">
    <property type="match status" value="1"/>
</dbReference>
<accession>A0A8H6IE71</accession>
<feature type="compositionally biased region" description="Polar residues" evidence="1">
    <location>
        <begin position="103"/>
        <end position="129"/>
    </location>
</feature>
<feature type="compositionally biased region" description="Basic residues" evidence="1">
    <location>
        <begin position="133"/>
        <end position="145"/>
    </location>
</feature>
<keyword evidence="3" id="KW-1185">Reference proteome</keyword>
<dbReference type="OrthoDB" id="3253621at2759"/>
<feature type="region of interest" description="Disordered" evidence="1">
    <location>
        <begin position="53"/>
        <end position="159"/>
    </location>
</feature>
<sequence length="526" mass="56652">MKLFSSTVARVTRSGKTFSVFNTIRIPDPTGKFSVAPLLQAAFDCEDVIDIGVGGEDSDEASNPPVASSSKRKHDAEHAGASSSVMPPAKKLKLEGGAPPPASSANTIPLGVESSSATNPPCASGSCASARTARSKGRFRAHHKAEKNESFAAHGQQPRVKDVKKFVAASSATPLPKAVDFDALPTTSTGYEALAKGSSGLKGSRTLAQATAEKNDKGEKKYAVIPWDGIEPIVLTDPVSNAICFAGVGMVDSKDAAESRKRAGEAILHAGLASKFKPAQVDHKRGKGFGALNVGVMMGHGPKRPYNLRNAGHEDMLSKLLADSNIQRIAHFQDSTFAMFFPALYKKYQGLREDVKLHIKDLKWNFQKSVFSAAAFNFGPKTVTARHRDAMNLPSGFCAITALGSFDSKLGGHIVIEELGVIVEFPPGSTILLPSAVFTHSNLAIQDEEWRVSFTQFSSGALFRYADNGYRTEEEFKAYDKDQHEYMAAWKATRWERGLAMWNTLDEALQAGGFNILTKDEPVGEI</sequence>